<keyword evidence="5 7" id="KW-1133">Transmembrane helix</keyword>
<dbReference type="PANTHER" id="PTHR30221:SF20">
    <property type="entry name" value="SMALL-CONDUCTANCE MECHANOSENSITIVE CHANNEL"/>
    <property type="match status" value="1"/>
</dbReference>
<feature type="domain" description="Mechanosensitive ion channel MscS" evidence="8">
    <location>
        <begin position="103"/>
        <end position="169"/>
    </location>
</feature>
<feature type="transmembrane region" description="Helical" evidence="7">
    <location>
        <begin position="86"/>
        <end position="108"/>
    </location>
</feature>
<dbReference type="SUPFAM" id="SSF50182">
    <property type="entry name" value="Sm-like ribonucleoproteins"/>
    <property type="match status" value="1"/>
</dbReference>
<accession>A0A7C4NTK4</accession>
<evidence type="ECO:0000259" key="8">
    <source>
        <dbReference type="Pfam" id="PF00924"/>
    </source>
</evidence>
<comment type="subcellular location">
    <subcellularLocation>
        <location evidence="1">Cell membrane</location>
        <topology evidence="1">Multi-pass membrane protein</topology>
    </subcellularLocation>
</comment>
<sequence length="278" mass="30702">MDIPSAIRDIILQSSGIMQKIAVFAIVFTAGVIVSVLIRKSITKFLSTKISRALAANIARVVYYTLLLISLIAALGAIGIDLTGLAIAGGFAGIVIGIALQPILSNLFSGIYLMIEKTVNVGEFVEINNNLGEIVNISPMFTRIRTVDGHIVSIANTQIIGSVIKNYSKAIARRVEFNISIAYKENAEKAYNIVKRILDEHPYILVNPFPDVFVSELGQSGVNIKVRVWTPPQVAYDVVKDLLWRIKKALSEEGIEIPFTQVDIWFRTPLIIDRQYTD</sequence>
<dbReference type="InterPro" id="IPR011066">
    <property type="entry name" value="MscS_channel_C_sf"/>
</dbReference>
<evidence type="ECO:0000256" key="2">
    <source>
        <dbReference type="ARBA" id="ARBA00008017"/>
    </source>
</evidence>
<reference evidence="11" key="1">
    <citation type="journal article" date="2020" name="mSystems">
        <title>Genome- and Community-Level Interaction Insights into Carbon Utilization and Element Cycling Functions of Hydrothermarchaeota in Hydrothermal Sediment.</title>
        <authorList>
            <person name="Zhou Z."/>
            <person name="Liu Y."/>
            <person name="Xu W."/>
            <person name="Pan J."/>
            <person name="Luo Z.H."/>
            <person name="Li M."/>
        </authorList>
    </citation>
    <scope>NUCLEOTIDE SEQUENCE [LARGE SCALE GENOMIC DNA]</scope>
    <source>
        <strain evidence="11">SpSt-637</strain>
        <strain evidence="10">SpSt-667</strain>
    </source>
</reference>
<dbReference type="InterPro" id="IPR011014">
    <property type="entry name" value="MscS_channel_TM-2"/>
</dbReference>
<gene>
    <name evidence="11" type="ORF">ENU08_05550</name>
    <name evidence="10" type="ORF">ENU41_00530</name>
</gene>
<name>A0A7C4NTK4_9CREN</name>
<dbReference type="Pfam" id="PF21082">
    <property type="entry name" value="MS_channel_3rd"/>
    <property type="match status" value="1"/>
</dbReference>
<dbReference type="Gene3D" id="3.30.70.100">
    <property type="match status" value="1"/>
</dbReference>
<dbReference type="PANTHER" id="PTHR30221">
    <property type="entry name" value="SMALL-CONDUCTANCE MECHANOSENSITIVE CHANNEL"/>
    <property type="match status" value="1"/>
</dbReference>
<dbReference type="EMBL" id="DTBD01000049">
    <property type="protein sequence ID" value="HGQ64692.1"/>
    <property type="molecule type" value="Genomic_DNA"/>
</dbReference>
<protein>
    <submittedName>
        <fullName evidence="11">Mechanosensitive ion channel family protein</fullName>
    </submittedName>
</protein>
<feature type="transmembrane region" description="Helical" evidence="7">
    <location>
        <begin position="61"/>
        <end position="80"/>
    </location>
</feature>
<dbReference type="GO" id="GO:0008381">
    <property type="term" value="F:mechanosensitive monoatomic ion channel activity"/>
    <property type="evidence" value="ECO:0007669"/>
    <property type="project" value="InterPro"/>
</dbReference>
<evidence type="ECO:0000256" key="4">
    <source>
        <dbReference type="ARBA" id="ARBA00022692"/>
    </source>
</evidence>
<dbReference type="Pfam" id="PF00924">
    <property type="entry name" value="MS_channel_2nd"/>
    <property type="match status" value="1"/>
</dbReference>
<organism evidence="11">
    <name type="scientific">Ignisphaera aggregans</name>
    <dbReference type="NCBI Taxonomy" id="334771"/>
    <lineage>
        <taxon>Archaea</taxon>
        <taxon>Thermoproteota</taxon>
        <taxon>Thermoprotei</taxon>
        <taxon>Desulfurococcales</taxon>
        <taxon>Desulfurococcaceae</taxon>
        <taxon>Ignisphaera</taxon>
    </lineage>
</organism>
<evidence type="ECO:0000256" key="3">
    <source>
        <dbReference type="ARBA" id="ARBA00022475"/>
    </source>
</evidence>
<keyword evidence="6 7" id="KW-0472">Membrane</keyword>
<comment type="caution">
    <text evidence="11">The sequence shown here is derived from an EMBL/GenBank/DDBJ whole genome shotgun (WGS) entry which is preliminary data.</text>
</comment>
<dbReference type="InterPro" id="IPR010920">
    <property type="entry name" value="LSM_dom_sf"/>
</dbReference>
<comment type="similarity">
    <text evidence="2">Belongs to the MscS (TC 1.A.23) family.</text>
</comment>
<dbReference type="InterPro" id="IPR023408">
    <property type="entry name" value="MscS_beta-dom_sf"/>
</dbReference>
<dbReference type="GO" id="GO:0005886">
    <property type="term" value="C:plasma membrane"/>
    <property type="evidence" value="ECO:0007669"/>
    <property type="project" value="UniProtKB-SubCell"/>
</dbReference>
<proteinExistence type="inferred from homology"/>
<feature type="transmembrane region" description="Helical" evidence="7">
    <location>
        <begin position="21"/>
        <end position="40"/>
    </location>
</feature>
<evidence type="ECO:0000256" key="6">
    <source>
        <dbReference type="ARBA" id="ARBA00023136"/>
    </source>
</evidence>
<evidence type="ECO:0000256" key="1">
    <source>
        <dbReference type="ARBA" id="ARBA00004651"/>
    </source>
</evidence>
<evidence type="ECO:0000313" key="10">
    <source>
        <dbReference type="EMBL" id="HGQ35153.1"/>
    </source>
</evidence>
<dbReference type="Gene3D" id="1.10.287.1260">
    <property type="match status" value="1"/>
</dbReference>
<dbReference type="AlphaFoldDB" id="A0A7C4NTK4"/>
<dbReference type="InterPro" id="IPR049278">
    <property type="entry name" value="MS_channel_C"/>
</dbReference>
<dbReference type="InterPro" id="IPR006685">
    <property type="entry name" value="MscS_channel_2nd"/>
</dbReference>
<dbReference type="SUPFAM" id="SSF82689">
    <property type="entry name" value="Mechanosensitive channel protein MscS (YggB), C-terminal domain"/>
    <property type="match status" value="1"/>
</dbReference>
<dbReference type="EMBL" id="DTCK01000007">
    <property type="protein sequence ID" value="HGQ35153.1"/>
    <property type="molecule type" value="Genomic_DNA"/>
</dbReference>
<evidence type="ECO:0000256" key="5">
    <source>
        <dbReference type="ARBA" id="ARBA00022989"/>
    </source>
</evidence>
<dbReference type="Gene3D" id="2.30.30.60">
    <property type="match status" value="1"/>
</dbReference>
<evidence type="ECO:0000259" key="9">
    <source>
        <dbReference type="Pfam" id="PF21082"/>
    </source>
</evidence>
<evidence type="ECO:0000256" key="7">
    <source>
        <dbReference type="SAM" id="Phobius"/>
    </source>
</evidence>
<keyword evidence="3" id="KW-1003">Cell membrane</keyword>
<evidence type="ECO:0000313" key="11">
    <source>
        <dbReference type="EMBL" id="HGQ64692.1"/>
    </source>
</evidence>
<dbReference type="InterPro" id="IPR045275">
    <property type="entry name" value="MscS_archaea/bacteria_type"/>
</dbReference>
<dbReference type="SUPFAM" id="SSF82861">
    <property type="entry name" value="Mechanosensitive channel protein MscS (YggB), transmembrane region"/>
    <property type="match status" value="1"/>
</dbReference>
<feature type="domain" description="Mechanosensitive ion channel MscS C-terminal" evidence="9">
    <location>
        <begin position="175"/>
        <end position="257"/>
    </location>
</feature>
<keyword evidence="4 7" id="KW-0812">Transmembrane</keyword>